<sequence length="61" mass="6773">MNLEKYILAIITVNPARVAGGTSIFTCESVEEMDHFAKNLEAILDGIAHKLSEEVYVIVKH</sequence>
<dbReference type="Proteomes" id="UP001597214">
    <property type="component" value="Unassembled WGS sequence"/>
</dbReference>
<dbReference type="EMBL" id="JBHUEM010000045">
    <property type="protein sequence ID" value="MFD1738567.1"/>
    <property type="molecule type" value="Genomic_DNA"/>
</dbReference>
<evidence type="ECO:0000313" key="1">
    <source>
        <dbReference type="EMBL" id="MFD1738567.1"/>
    </source>
</evidence>
<organism evidence="1 2">
    <name type="scientific">Bacillus salitolerans</name>
    <dbReference type="NCBI Taxonomy" id="1437434"/>
    <lineage>
        <taxon>Bacteria</taxon>
        <taxon>Bacillati</taxon>
        <taxon>Bacillota</taxon>
        <taxon>Bacilli</taxon>
        <taxon>Bacillales</taxon>
        <taxon>Bacillaceae</taxon>
        <taxon>Bacillus</taxon>
    </lineage>
</organism>
<dbReference type="RefSeq" id="WP_377929768.1">
    <property type="nucleotide sequence ID" value="NZ_JBHUEM010000045.1"/>
</dbReference>
<comment type="caution">
    <text evidence="1">The sequence shown here is derived from an EMBL/GenBank/DDBJ whole genome shotgun (WGS) entry which is preliminary data.</text>
</comment>
<reference evidence="2" key="1">
    <citation type="journal article" date="2019" name="Int. J. Syst. Evol. Microbiol.">
        <title>The Global Catalogue of Microorganisms (GCM) 10K type strain sequencing project: providing services to taxonomists for standard genome sequencing and annotation.</title>
        <authorList>
            <consortium name="The Broad Institute Genomics Platform"/>
            <consortium name="The Broad Institute Genome Sequencing Center for Infectious Disease"/>
            <person name="Wu L."/>
            <person name="Ma J."/>
        </authorList>
    </citation>
    <scope>NUCLEOTIDE SEQUENCE [LARGE SCALE GENOMIC DNA]</scope>
    <source>
        <strain evidence="2">CCUG 49339</strain>
    </source>
</reference>
<evidence type="ECO:0000313" key="2">
    <source>
        <dbReference type="Proteomes" id="UP001597214"/>
    </source>
</evidence>
<protein>
    <submittedName>
        <fullName evidence="1">Uncharacterized protein</fullName>
    </submittedName>
</protein>
<dbReference type="InterPro" id="IPR054055">
    <property type="entry name" value="YpzH"/>
</dbReference>
<proteinExistence type="predicted"/>
<dbReference type="Pfam" id="PF21835">
    <property type="entry name" value="YIEGIA_cap"/>
    <property type="match status" value="1"/>
</dbReference>
<keyword evidence="2" id="KW-1185">Reference proteome</keyword>
<gene>
    <name evidence="1" type="ORF">ACFSCX_18755</name>
</gene>
<name>A0ABW4LVX0_9BACI</name>
<accession>A0ABW4LVX0</accession>